<keyword evidence="3" id="KW-1185">Reference proteome</keyword>
<evidence type="ECO:0000313" key="2">
    <source>
        <dbReference type="EMBL" id="SEQ52811.1"/>
    </source>
</evidence>
<proteinExistence type="predicted"/>
<feature type="transmembrane region" description="Helical" evidence="1">
    <location>
        <begin position="6"/>
        <end position="25"/>
    </location>
</feature>
<evidence type="ECO:0000256" key="1">
    <source>
        <dbReference type="SAM" id="Phobius"/>
    </source>
</evidence>
<name>A0A1H9GRX3_9GAMM</name>
<dbReference type="Proteomes" id="UP000198749">
    <property type="component" value="Unassembled WGS sequence"/>
</dbReference>
<evidence type="ECO:0000313" key="3">
    <source>
        <dbReference type="Proteomes" id="UP000198749"/>
    </source>
</evidence>
<organism evidence="2 3">
    <name type="scientific">Amphritea atlantica</name>
    <dbReference type="NCBI Taxonomy" id="355243"/>
    <lineage>
        <taxon>Bacteria</taxon>
        <taxon>Pseudomonadati</taxon>
        <taxon>Pseudomonadota</taxon>
        <taxon>Gammaproteobacteria</taxon>
        <taxon>Oceanospirillales</taxon>
        <taxon>Oceanospirillaceae</taxon>
        <taxon>Amphritea</taxon>
    </lineage>
</organism>
<dbReference type="SUPFAM" id="SSF48403">
    <property type="entry name" value="Ankyrin repeat"/>
    <property type="match status" value="1"/>
</dbReference>
<dbReference type="EMBL" id="FOGB01000004">
    <property type="protein sequence ID" value="SEQ52811.1"/>
    <property type="molecule type" value="Genomic_DNA"/>
</dbReference>
<gene>
    <name evidence="2" type="ORF">SAMN03080615_01853</name>
</gene>
<protein>
    <submittedName>
        <fullName evidence="2">Uncharacterized protein</fullName>
    </submittedName>
</protein>
<accession>A0A1H9GRX3</accession>
<dbReference type="OrthoDB" id="7628061at2"/>
<keyword evidence="1" id="KW-0472">Membrane</keyword>
<reference evidence="3" key="1">
    <citation type="submission" date="2016-10" db="EMBL/GenBank/DDBJ databases">
        <authorList>
            <person name="Varghese N."/>
            <person name="Submissions S."/>
        </authorList>
    </citation>
    <scope>NUCLEOTIDE SEQUENCE [LARGE SCALE GENOMIC DNA]</scope>
    <source>
        <strain evidence="3">DSM 18887</strain>
    </source>
</reference>
<dbReference type="AlphaFoldDB" id="A0A1H9GRX3"/>
<dbReference type="Gene3D" id="1.25.40.20">
    <property type="entry name" value="Ankyrin repeat-containing domain"/>
    <property type="match status" value="1"/>
</dbReference>
<keyword evidence="1" id="KW-0812">Transmembrane</keyword>
<dbReference type="RefSeq" id="WP_091356950.1">
    <property type="nucleotide sequence ID" value="NZ_AP025284.1"/>
</dbReference>
<dbReference type="InterPro" id="IPR036770">
    <property type="entry name" value="Ankyrin_rpt-contain_sf"/>
</dbReference>
<sequence>MKKLIIIPLGIVLLFAVAAIGYLLLMTGLMKAASPPSFQITYAAIAGCKNQQEIQQNDGALFQGFDYLAPYIPYLLRWDQMLFNDHFVITDSLVSNQSVFHILLTASELGESECDEQIMSLAQHYQSRGAYIDQFNDYGMTPLQEAVITRNENFVRFYSGLGANKHLKTKSNIPLISGKDIDQIVRLLREKAPDDLKLARIETLLK</sequence>
<keyword evidence="1" id="KW-1133">Transmembrane helix</keyword>